<keyword evidence="12" id="KW-0067">ATP-binding</keyword>
<dbReference type="GO" id="GO:0004518">
    <property type="term" value="F:nuclease activity"/>
    <property type="evidence" value="ECO:0007669"/>
    <property type="project" value="UniProtKB-KW"/>
</dbReference>
<dbReference type="Pfam" id="PF17755">
    <property type="entry name" value="UvrA_DNA-bind"/>
    <property type="match status" value="1"/>
</dbReference>
<proteinExistence type="inferred from homology"/>
<feature type="region of interest" description="Disordered" evidence="19">
    <location>
        <begin position="1341"/>
        <end position="1370"/>
    </location>
</feature>
<evidence type="ECO:0000256" key="18">
    <source>
        <dbReference type="ARBA" id="ARBA00042156"/>
    </source>
</evidence>
<evidence type="ECO:0000256" key="19">
    <source>
        <dbReference type="SAM" id="MobiDB-lite"/>
    </source>
</evidence>
<dbReference type="InterPro" id="IPR013815">
    <property type="entry name" value="ATP_grasp_subdomain_1"/>
</dbReference>
<dbReference type="InterPro" id="IPR041102">
    <property type="entry name" value="UvrA_inter"/>
</dbReference>
<name>A0A1X7CMH4_TRICW</name>
<keyword evidence="9" id="KW-0228">DNA excision</keyword>
<keyword evidence="2" id="KW-1003">Cell membrane</keyword>
<dbReference type="InterPro" id="IPR003959">
    <property type="entry name" value="ATPase_AAA_core"/>
</dbReference>
<comment type="subcellular location">
    <subcellularLocation>
        <location evidence="1">Cytoplasm</location>
    </subcellularLocation>
</comment>
<keyword evidence="8" id="KW-0227">DNA damage</keyword>
<keyword evidence="13" id="KW-0267">Excision nuclease</keyword>
<dbReference type="SMART" id="SM00382">
    <property type="entry name" value="AAA"/>
    <property type="match status" value="3"/>
</dbReference>
<dbReference type="InterPro" id="IPR004602">
    <property type="entry name" value="UvrA"/>
</dbReference>
<evidence type="ECO:0000256" key="15">
    <source>
        <dbReference type="ARBA" id="ARBA00023204"/>
    </source>
</evidence>
<keyword evidence="4" id="KW-0472">Membrane</keyword>
<evidence type="ECO:0000259" key="20">
    <source>
        <dbReference type="PROSITE" id="PS50893"/>
    </source>
</evidence>
<evidence type="ECO:0000256" key="17">
    <source>
        <dbReference type="ARBA" id="ARBA00039316"/>
    </source>
</evidence>
<dbReference type="InterPro" id="IPR027417">
    <property type="entry name" value="P-loop_NTPase"/>
</dbReference>
<dbReference type="EMBL" id="FXAH01000001">
    <property type="protein sequence ID" value="SME99180.1"/>
    <property type="molecule type" value="Genomic_DNA"/>
</dbReference>
<evidence type="ECO:0000256" key="11">
    <source>
        <dbReference type="ARBA" id="ARBA00022833"/>
    </source>
</evidence>
<keyword evidence="6" id="KW-0677">Repeat</keyword>
<dbReference type="PANTHER" id="PTHR43152:SF3">
    <property type="entry name" value="UVRABC SYSTEM PROTEIN A"/>
    <property type="match status" value="1"/>
</dbReference>
<keyword evidence="4" id="KW-0997">Cell inner membrane</keyword>
<dbReference type="GeneID" id="95548925"/>
<dbReference type="PANTHER" id="PTHR43152">
    <property type="entry name" value="UVRABC SYSTEM PROTEIN A"/>
    <property type="match status" value="1"/>
</dbReference>
<organism evidence="21 22">
    <name type="scientific">Trinickia caryophylli</name>
    <name type="common">Paraburkholderia caryophylli</name>
    <dbReference type="NCBI Taxonomy" id="28094"/>
    <lineage>
        <taxon>Bacteria</taxon>
        <taxon>Pseudomonadati</taxon>
        <taxon>Pseudomonadota</taxon>
        <taxon>Betaproteobacteria</taxon>
        <taxon>Burkholderiales</taxon>
        <taxon>Burkholderiaceae</taxon>
        <taxon>Trinickia</taxon>
    </lineage>
</organism>
<feature type="region of interest" description="Disordered" evidence="19">
    <location>
        <begin position="1644"/>
        <end position="1672"/>
    </location>
</feature>
<dbReference type="Gene3D" id="3.30.190.20">
    <property type="match status" value="1"/>
</dbReference>
<keyword evidence="3" id="KW-0963">Cytoplasm</keyword>
<dbReference type="Gene3D" id="3.30.1490.20">
    <property type="entry name" value="ATP-grasp fold, A domain"/>
    <property type="match status" value="1"/>
</dbReference>
<dbReference type="InterPro" id="IPR003439">
    <property type="entry name" value="ABC_transporter-like_ATP-bd"/>
</dbReference>
<evidence type="ECO:0000256" key="7">
    <source>
        <dbReference type="ARBA" id="ARBA00022741"/>
    </source>
</evidence>
<dbReference type="InterPro" id="IPR017871">
    <property type="entry name" value="ABC_transporter-like_CS"/>
</dbReference>
<dbReference type="Gene3D" id="1.10.8.280">
    <property type="entry name" value="ABC transporter ATPase domain-like"/>
    <property type="match status" value="1"/>
</dbReference>
<dbReference type="GO" id="GO:0008270">
    <property type="term" value="F:zinc ion binding"/>
    <property type="evidence" value="ECO:0007669"/>
    <property type="project" value="UniProtKB-KW"/>
</dbReference>
<dbReference type="OrthoDB" id="9809851at2"/>
<evidence type="ECO:0000313" key="21">
    <source>
        <dbReference type="EMBL" id="SME99180.1"/>
    </source>
</evidence>
<dbReference type="Pfam" id="PF13304">
    <property type="entry name" value="AAA_21"/>
    <property type="match status" value="1"/>
</dbReference>
<dbReference type="Pfam" id="PF17760">
    <property type="entry name" value="UvrA_inter"/>
    <property type="match status" value="2"/>
</dbReference>
<sequence>MTSGVIRIRGARQHNLKNIDLDLRTGELAVVTGPSGSGKSSLVFDTLYAEGQRRYVETFSAYARQFLDRMDRPQVDRVDGVPPAIAIDQTNPVRSSRSTVGTMTELNDHLKLLFARAAQLFDKITARPVRHDTPETIYAELLERTAADDPRLVVTFPVELPESASAAEISDWLSASGYTRVQAEREQRAADGSVRKVLDVVADRFRLQKAEKARVIEALEASLKRGGGRVDVYVLAEAGQEEAQKEAQKEATAQDQPRIWRFSTGLHCPESDLRYADPQPGLFSFNSAYGACDACRGFGRVIGVDLGLVIPDVRKTLAGGAVKPMQTPAWKECQDDLIRYAARARVRTNVPWSELTEAEREWVIEGSPDWDGEWQREWYGVRRFFGYLESKAYKMHIRVLLSKYRSYTPCVTCGGARLKTESLLWRLGTKDNADAVLAPQARFMPNGTGWGREQLEALPGLTVHDLMLLPIERIRRFFDGLTLPSTLLDDALKLLIAEVRTRLKYLCDVGLGYLTLDRQSRTLSGGEVQRINLTTALGTSLTKTLFVLDEPSIGLHPRDLERIVEAMRRLRDAGNTLVVVEHDPSVMLAADRLIDMGPGPGERGGTIVYDGTPDAIRRAPTLTGEYLGGRRHVADATHWAARPVDASTPRLVLEGASEHNLREVSVEIPLGRLVCVTGVSGSGKSTLIQDVLYPALARQLGRATETPGAHRGLSGVDLIADAVFVDQSPIGKTARSNPASYVGAFDEIRKLFAKAPIAQQRGYTAGTFSFNSGDGRCPTCGGSGFEHIEMQFLSDVYLRCPDCDGRRYRAEVLEARIERGQPARALSIADVLELTVAEAVALFANDADVLRVLQPIVDVGLEYVKLGQPVPTLSGGEAQRLKLAGFLAETATKSGAETTPGGRLFMFDEPTTGLHFDDIAKLMRAFGKLLARGHSLLVIEHNLDVVRVADWIVDLGPEGGDAGGEVVIAGTPDEVKACAASHTGRALRQYDDALGEASRAEPLGEREEEAGAPLQAALAAARARRAVQGEDVVRIVNAREHNLKALDVDIPHGKFNVVTGVSGSGKSTLAFDILFHEGQRRYLESLNAYARSIVQPAGRPEVDAVYGIPPTVAIEQRLSRGGRKSTVATTSEVWHFLRLLYVKLGVQHCVHDGAAVTPQSVESIAAQLLRDYAGQHVGLLAPLVVNRKGVYTDLAKWAKARGNTHLRVDGEFLPVDPWPRLERFREHTIELPVADLVVSAEREAELRRALEATLELGKGVMHLLAPLDGLAASLASGGSHANVGTLQVFSVKRACPVCGTSYPELDPRMFSYNSKHGWCSSCVGTGIALTREQRAAFDDTTLSADDRGREQTLPSEEVEPEGIGETPCPDCGGTRLNAAARAVTFADRSIVDVGRWTVSDTRRWIDSLELGGRDAQIARDVVSEIASRLAFLEEVGLGYLSLDRAAPTLSGGEAQRIRLAAQLGSNLQGVCYVLDEPTIGLHPRDNRILLDALRQLGEKGNTLVVVEHDEDTIRRADHIIDIGPGAGKRGGRLVAEGTVDDLAAQADSLTGRFLAQPIVHPLHPRRPVLGVRKGGAAGDADESQRWLTVHGANMHNLRDVTVDIPLARLVAVTGVSGSGKSTLARDVLMTNLLDAVGRSVLSSPATRRARRSAEAAQAAQPARRSSVRPRASTPLVVEHRWRGCSSISGWEAIDRVLEVDQTPIGKTPRSCPATYVGIWDTIRKLFADTLEARARGYTASRFSFNTGNGRCPACEGQGVRTIGMSFLPDVKVPCDVCHGQRFNPETLAVTWRGKNIGDVLTMEIDEAVEFFSAMQNLAHPLQLMKDVGLGYLTLGQPSPTLSGGEAQRIKLVTELAKVRDDVTRRGQKAPHTLYVLDEPTVGLHMADVARLISVLHRLVDAGHSVVVIEHDLDVIAEADWIVDLGPEGGAGGGTVVAATDPESLVRVRESHTGASLAPVLARTAEKTKHQAKHQAKPAHVA</sequence>
<accession>A0A1X7CMH4</accession>
<keyword evidence="11" id="KW-0862">Zinc</keyword>
<dbReference type="Gene3D" id="3.40.50.300">
    <property type="entry name" value="P-loop containing nucleotide triphosphate hydrolases"/>
    <property type="match status" value="5"/>
</dbReference>
<keyword evidence="15" id="KW-0234">DNA repair</keyword>
<gene>
    <name evidence="21" type="ORF">SAMN06295900_101598</name>
</gene>
<dbReference type="GO" id="GO:0006289">
    <property type="term" value="P:nucleotide-excision repair"/>
    <property type="evidence" value="ECO:0007669"/>
    <property type="project" value="InterPro"/>
</dbReference>
<dbReference type="GO" id="GO:0016887">
    <property type="term" value="F:ATP hydrolysis activity"/>
    <property type="evidence" value="ECO:0007669"/>
    <property type="project" value="InterPro"/>
</dbReference>
<keyword evidence="7" id="KW-0547">Nucleotide-binding</keyword>
<reference evidence="22" key="1">
    <citation type="submission" date="2017-04" db="EMBL/GenBank/DDBJ databases">
        <authorList>
            <person name="Varghese N."/>
            <person name="Submissions S."/>
        </authorList>
    </citation>
    <scope>NUCLEOTIDE SEQUENCE [LARGE SCALE GENOMIC DNA]</scope>
    <source>
        <strain evidence="22">Ballard 720</strain>
    </source>
</reference>
<feature type="domain" description="ABC transporter" evidence="20">
    <location>
        <begin position="1027"/>
        <end position="1549"/>
    </location>
</feature>
<dbReference type="PROSITE" id="PS50893">
    <property type="entry name" value="ABC_TRANSPORTER_2"/>
    <property type="match status" value="2"/>
</dbReference>
<dbReference type="RefSeq" id="WP_085224084.1">
    <property type="nucleotide sequence ID" value="NZ_BSQD01000001.1"/>
</dbReference>
<dbReference type="STRING" id="28094.SAMN06295900_101598"/>
<dbReference type="GO" id="GO:0005524">
    <property type="term" value="F:ATP binding"/>
    <property type="evidence" value="ECO:0007669"/>
    <property type="project" value="UniProtKB-KW"/>
</dbReference>
<dbReference type="InterPro" id="IPR041552">
    <property type="entry name" value="UvrA_DNA-bd"/>
</dbReference>
<dbReference type="PROSITE" id="PS00211">
    <property type="entry name" value="ABC_TRANSPORTER_1"/>
    <property type="match status" value="3"/>
</dbReference>
<evidence type="ECO:0000256" key="13">
    <source>
        <dbReference type="ARBA" id="ARBA00022881"/>
    </source>
</evidence>
<evidence type="ECO:0000313" key="22">
    <source>
        <dbReference type="Proteomes" id="UP000192911"/>
    </source>
</evidence>
<evidence type="ECO:0000256" key="1">
    <source>
        <dbReference type="ARBA" id="ARBA00004496"/>
    </source>
</evidence>
<evidence type="ECO:0000256" key="9">
    <source>
        <dbReference type="ARBA" id="ARBA00022769"/>
    </source>
</evidence>
<dbReference type="GO" id="GO:0009380">
    <property type="term" value="C:excinuclease repair complex"/>
    <property type="evidence" value="ECO:0007669"/>
    <property type="project" value="InterPro"/>
</dbReference>
<evidence type="ECO:0000256" key="3">
    <source>
        <dbReference type="ARBA" id="ARBA00022490"/>
    </source>
</evidence>
<dbReference type="Proteomes" id="UP000192911">
    <property type="component" value="Unassembled WGS sequence"/>
</dbReference>
<evidence type="ECO:0000256" key="8">
    <source>
        <dbReference type="ARBA" id="ARBA00022763"/>
    </source>
</evidence>
<dbReference type="NCBIfam" id="TIGR00630">
    <property type="entry name" value="uvra"/>
    <property type="match status" value="1"/>
</dbReference>
<evidence type="ECO:0000256" key="6">
    <source>
        <dbReference type="ARBA" id="ARBA00022737"/>
    </source>
</evidence>
<keyword evidence="14" id="KW-0238">DNA-binding</keyword>
<evidence type="ECO:0000256" key="16">
    <source>
        <dbReference type="ARBA" id="ARBA00038000"/>
    </source>
</evidence>
<evidence type="ECO:0000256" key="4">
    <source>
        <dbReference type="ARBA" id="ARBA00022519"/>
    </source>
</evidence>
<evidence type="ECO:0000256" key="2">
    <source>
        <dbReference type="ARBA" id="ARBA00022475"/>
    </source>
</evidence>
<keyword evidence="10" id="KW-0863">Zinc-finger</keyword>
<feature type="domain" description="ABC transporter" evidence="20">
    <location>
        <begin position="379"/>
        <end position="623"/>
    </location>
</feature>
<protein>
    <recommendedName>
        <fullName evidence="17">UvrABC system protein A</fullName>
    </recommendedName>
    <alternativeName>
        <fullName evidence="18">Excinuclease ABC subunit A</fullName>
    </alternativeName>
</protein>
<evidence type="ECO:0000256" key="12">
    <source>
        <dbReference type="ARBA" id="ARBA00022840"/>
    </source>
</evidence>
<feature type="compositionally biased region" description="Low complexity" evidence="19">
    <location>
        <begin position="1654"/>
        <end position="1672"/>
    </location>
</feature>
<dbReference type="GO" id="GO:0005737">
    <property type="term" value="C:cytoplasm"/>
    <property type="evidence" value="ECO:0007669"/>
    <property type="project" value="UniProtKB-SubCell"/>
</dbReference>
<comment type="similarity">
    <text evidence="16">Belongs to the ABC transporter superfamily. UvrA family.</text>
</comment>
<dbReference type="GO" id="GO:0003677">
    <property type="term" value="F:DNA binding"/>
    <property type="evidence" value="ECO:0007669"/>
    <property type="project" value="UniProtKB-KW"/>
</dbReference>
<evidence type="ECO:0000256" key="14">
    <source>
        <dbReference type="ARBA" id="ARBA00023125"/>
    </source>
</evidence>
<evidence type="ECO:0000256" key="10">
    <source>
        <dbReference type="ARBA" id="ARBA00022771"/>
    </source>
</evidence>
<dbReference type="SUPFAM" id="SSF52540">
    <property type="entry name" value="P-loop containing nucleoside triphosphate hydrolases"/>
    <property type="match status" value="4"/>
</dbReference>
<keyword evidence="5" id="KW-0479">Metal-binding</keyword>
<dbReference type="InterPro" id="IPR003593">
    <property type="entry name" value="AAA+_ATPase"/>
</dbReference>
<keyword evidence="22" id="KW-1185">Reference proteome</keyword>
<dbReference type="Gene3D" id="1.20.1580.10">
    <property type="entry name" value="ABC transporter ATPase like domain"/>
    <property type="match status" value="3"/>
</dbReference>
<evidence type="ECO:0000256" key="5">
    <source>
        <dbReference type="ARBA" id="ARBA00022723"/>
    </source>
</evidence>